<comment type="similarity">
    <text evidence="1">Belongs to the UPF0065 (bug) family.</text>
</comment>
<dbReference type="InterPro" id="IPR042100">
    <property type="entry name" value="Bug_dom1"/>
</dbReference>
<dbReference type="RefSeq" id="WP_013959366.1">
    <property type="nucleotide sequence ID" value="NC_015727.1"/>
</dbReference>
<dbReference type="EMBL" id="CP002879">
    <property type="protein sequence ID" value="AEI82334.1"/>
    <property type="molecule type" value="Genomic_DNA"/>
</dbReference>
<accession>F8GUD0</accession>
<dbReference type="PANTHER" id="PTHR42928">
    <property type="entry name" value="TRICARBOXYLATE-BINDING PROTEIN"/>
    <property type="match status" value="1"/>
</dbReference>
<dbReference type="GeneID" id="34311572"/>
<organism evidence="2 3">
    <name type="scientific">Cupriavidus necator (strain ATCC 43291 / DSM 13513 / CCUG 52238 / LMG 8453 / N-1)</name>
    <name type="common">Ralstonia eutropha</name>
    <dbReference type="NCBI Taxonomy" id="1042878"/>
    <lineage>
        <taxon>Bacteria</taxon>
        <taxon>Pseudomonadati</taxon>
        <taxon>Pseudomonadota</taxon>
        <taxon>Betaproteobacteria</taxon>
        <taxon>Burkholderiales</taxon>
        <taxon>Burkholderiaceae</taxon>
        <taxon>Cupriavidus</taxon>
    </lineage>
</organism>
<reference evidence="2 3" key="1">
    <citation type="journal article" date="2011" name="J. Bacteriol.">
        <title>Complete genome sequence of the type strain Cupriavidus necator N-1.</title>
        <authorList>
            <person name="Poehlein A."/>
            <person name="Kusian B."/>
            <person name="Friedrich B."/>
            <person name="Daniel R."/>
            <person name="Bowien B."/>
        </authorList>
    </citation>
    <scope>NUCLEOTIDE SEQUENCE [LARGE SCALE GENOMIC DNA]</scope>
    <source>
        <strain evidence="3">ATCC 43291 / DSM 13513 / CCUG 52238 / LMG 8453 / N-1</strain>
        <plasmid evidence="2 3">pBB1</plasmid>
    </source>
</reference>
<proteinExistence type="inferred from homology"/>
<dbReference type="AlphaFoldDB" id="F8GUD0"/>
<dbReference type="KEGG" id="cnc:CNE_BB1p09220"/>
<dbReference type="SUPFAM" id="SSF53850">
    <property type="entry name" value="Periplasmic binding protein-like II"/>
    <property type="match status" value="1"/>
</dbReference>
<dbReference type="Proteomes" id="UP000006798">
    <property type="component" value="Plasmid pBB1"/>
</dbReference>
<evidence type="ECO:0000256" key="1">
    <source>
        <dbReference type="ARBA" id="ARBA00006987"/>
    </source>
</evidence>
<protein>
    <recommendedName>
        <fullName evidence="4">Extra-cytoplasmic solute receptor</fullName>
    </recommendedName>
</protein>
<sequence>MTRDVAQLVVWCPRLVKLIPMRKKTLFAVAVLVWSAHCAAQSYPIRPITLVVPTPAGGAADALARSLAEAMGKRLGQTIIVDNKPGAGGMLAVQMVTRAAPDGYTLLITHSAPIISTPLLYANVPYDVRRDLAFISEISTARTVLAVNREVPAKTVPEFLAWAAGNRGKVSYGSYGTGSFGHLAGAYLNHSRRLDMTHIAYKGEAPMVQALIGGHIAWGIGTVKTLEPHLQSGRLRALAILGSERAEELPNVPTMIEAGISDQELKPLGWMGLMARAGTPAPILSRLESEARAAVKSIAMRERLRALSLEPVGSTSAQFRREFESAEPVVERLIKLSGAKAE</sequence>
<evidence type="ECO:0000313" key="2">
    <source>
        <dbReference type="EMBL" id="AEI82334.1"/>
    </source>
</evidence>
<dbReference type="InterPro" id="IPR005064">
    <property type="entry name" value="BUG"/>
</dbReference>
<geneLocation type="plasmid" evidence="2 3">
    <name>pBB1</name>
</geneLocation>
<dbReference type="Gene3D" id="3.40.190.150">
    <property type="entry name" value="Bordetella uptake gene, domain 1"/>
    <property type="match status" value="1"/>
</dbReference>
<dbReference type="PANTHER" id="PTHR42928:SF5">
    <property type="entry name" value="BLR1237 PROTEIN"/>
    <property type="match status" value="1"/>
</dbReference>
<keyword evidence="2" id="KW-0614">Plasmid</keyword>
<dbReference type="Pfam" id="PF03401">
    <property type="entry name" value="TctC"/>
    <property type="match status" value="1"/>
</dbReference>
<dbReference type="PIRSF" id="PIRSF017082">
    <property type="entry name" value="YflP"/>
    <property type="match status" value="1"/>
</dbReference>
<dbReference type="Gene3D" id="3.40.190.10">
    <property type="entry name" value="Periplasmic binding protein-like II"/>
    <property type="match status" value="1"/>
</dbReference>
<evidence type="ECO:0008006" key="4">
    <source>
        <dbReference type="Google" id="ProtNLM"/>
    </source>
</evidence>
<evidence type="ECO:0000313" key="3">
    <source>
        <dbReference type="Proteomes" id="UP000006798"/>
    </source>
</evidence>
<name>F8GUD0_CUPNN</name>
<dbReference type="CDD" id="cd07012">
    <property type="entry name" value="PBP2_Bug_TTT"/>
    <property type="match status" value="1"/>
</dbReference>
<gene>
    <name evidence="2" type="ordered locus">CNE_BB1p09220</name>
</gene>
<dbReference type="HOGENOM" id="CLU_045683_0_2_4"/>